<evidence type="ECO:0000256" key="3">
    <source>
        <dbReference type="ARBA" id="ARBA00023163"/>
    </source>
</evidence>
<dbReference type="InterPro" id="IPR036271">
    <property type="entry name" value="Tet_transcr_reg_TetR-rel_C_sf"/>
</dbReference>
<dbReference type="Proteomes" id="UP000063699">
    <property type="component" value="Chromosome"/>
</dbReference>
<accession>A0A0N9I486</accession>
<dbReference type="Pfam" id="PF16925">
    <property type="entry name" value="TetR_C_13"/>
    <property type="match status" value="1"/>
</dbReference>
<evidence type="ECO:0000256" key="4">
    <source>
        <dbReference type="PROSITE-ProRule" id="PRU00335"/>
    </source>
</evidence>
<reference evidence="6 7" key="1">
    <citation type="submission" date="2015-07" db="EMBL/GenBank/DDBJ databases">
        <title>Genome sequencing of Kibdelosporangium phytohabitans.</title>
        <authorList>
            <person name="Qin S."/>
            <person name="Xing K."/>
        </authorList>
    </citation>
    <scope>NUCLEOTIDE SEQUENCE [LARGE SCALE GENOMIC DNA]</scope>
    <source>
        <strain evidence="6 7">KLBMP1111</strain>
    </source>
</reference>
<sequence>MSPRRSAQDTIATRDKIVARARLLAASDGLEGITIGRLADALGMSKAGVIGHFGTKETLQVATLDAAVAVFQHEVIDRVTGMPRGIERLLRLCEAWLDYLADGRVSPGGCFLTAAASEFDGRPGPVHDAVAESGARWLRFLEAEARAAVAAGDLPGDTDPGQIAFELNGIAAGANQVIQLHHDLTARDRAWRAMRRICGRDR</sequence>
<dbReference type="InterPro" id="IPR009057">
    <property type="entry name" value="Homeodomain-like_sf"/>
</dbReference>
<dbReference type="SUPFAM" id="SSF48498">
    <property type="entry name" value="Tetracyclin repressor-like, C-terminal domain"/>
    <property type="match status" value="1"/>
</dbReference>
<keyword evidence="7" id="KW-1185">Reference proteome</keyword>
<dbReference type="KEGG" id="kphy:AOZ06_22680"/>
<dbReference type="GO" id="GO:0003677">
    <property type="term" value="F:DNA binding"/>
    <property type="evidence" value="ECO:0007669"/>
    <property type="project" value="UniProtKB-UniRule"/>
</dbReference>
<protein>
    <submittedName>
        <fullName evidence="6">TetR family transcriptional regulator</fullName>
    </submittedName>
</protein>
<dbReference type="EMBL" id="CP012752">
    <property type="protein sequence ID" value="ALG09341.1"/>
    <property type="molecule type" value="Genomic_DNA"/>
</dbReference>
<dbReference type="PROSITE" id="PS50977">
    <property type="entry name" value="HTH_TETR_2"/>
    <property type="match status" value="1"/>
</dbReference>
<evidence type="ECO:0000313" key="7">
    <source>
        <dbReference type="Proteomes" id="UP000063699"/>
    </source>
</evidence>
<feature type="DNA-binding region" description="H-T-H motif" evidence="4">
    <location>
        <begin position="34"/>
        <end position="53"/>
    </location>
</feature>
<dbReference type="SUPFAM" id="SSF46689">
    <property type="entry name" value="Homeodomain-like"/>
    <property type="match status" value="1"/>
</dbReference>
<name>A0A0N9I486_9PSEU</name>
<evidence type="ECO:0000259" key="5">
    <source>
        <dbReference type="PROSITE" id="PS50977"/>
    </source>
</evidence>
<dbReference type="Pfam" id="PF00440">
    <property type="entry name" value="TetR_N"/>
    <property type="match status" value="1"/>
</dbReference>
<proteinExistence type="predicted"/>
<dbReference type="STRING" id="860235.AOZ06_22680"/>
<organism evidence="6 7">
    <name type="scientific">Kibdelosporangium phytohabitans</name>
    <dbReference type="NCBI Taxonomy" id="860235"/>
    <lineage>
        <taxon>Bacteria</taxon>
        <taxon>Bacillati</taxon>
        <taxon>Actinomycetota</taxon>
        <taxon>Actinomycetes</taxon>
        <taxon>Pseudonocardiales</taxon>
        <taxon>Pseudonocardiaceae</taxon>
        <taxon>Kibdelosporangium</taxon>
    </lineage>
</organism>
<gene>
    <name evidence="6" type="ORF">AOZ06_22680</name>
</gene>
<dbReference type="InterPro" id="IPR001647">
    <property type="entry name" value="HTH_TetR"/>
</dbReference>
<feature type="domain" description="HTH tetR-type" evidence="5">
    <location>
        <begin position="11"/>
        <end position="71"/>
    </location>
</feature>
<dbReference type="AlphaFoldDB" id="A0A0N9I486"/>
<evidence type="ECO:0000256" key="2">
    <source>
        <dbReference type="ARBA" id="ARBA00023125"/>
    </source>
</evidence>
<evidence type="ECO:0000256" key="1">
    <source>
        <dbReference type="ARBA" id="ARBA00023015"/>
    </source>
</evidence>
<keyword evidence="1" id="KW-0805">Transcription regulation</keyword>
<keyword evidence="2 4" id="KW-0238">DNA-binding</keyword>
<dbReference type="InterPro" id="IPR011075">
    <property type="entry name" value="TetR_C"/>
</dbReference>
<dbReference type="PANTHER" id="PTHR47506">
    <property type="entry name" value="TRANSCRIPTIONAL REGULATORY PROTEIN"/>
    <property type="match status" value="1"/>
</dbReference>
<dbReference type="Gene3D" id="1.10.357.10">
    <property type="entry name" value="Tetracycline Repressor, domain 2"/>
    <property type="match status" value="1"/>
</dbReference>
<dbReference type="OrthoDB" id="326421at2"/>
<dbReference type="Gene3D" id="1.10.10.60">
    <property type="entry name" value="Homeodomain-like"/>
    <property type="match status" value="1"/>
</dbReference>
<dbReference type="PANTHER" id="PTHR47506:SF6">
    <property type="entry name" value="HTH-TYPE TRANSCRIPTIONAL REPRESSOR NEMR"/>
    <property type="match status" value="1"/>
</dbReference>
<keyword evidence="3" id="KW-0804">Transcription</keyword>
<evidence type="ECO:0000313" key="6">
    <source>
        <dbReference type="EMBL" id="ALG09341.1"/>
    </source>
</evidence>
<dbReference type="RefSeq" id="WP_054291245.1">
    <property type="nucleotide sequence ID" value="NZ_CP012752.1"/>
</dbReference>